<evidence type="ECO:0000313" key="2">
    <source>
        <dbReference type="Proteomes" id="UP001236507"/>
    </source>
</evidence>
<reference evidence="1 2" key="1">
    <citation type="submission" date="2023-05" db="EMBL/GenBank/DDBJ databases">
        <title>Novel species of genus Flectobacillus isolated from stream in China.</title>
        <authorList>
            <person name="Lu H."/>
        </authorList>
    </citation>
    <scope>NUCLEOTIDE SEQUENCE [LARGE SCALE GENOMIC DNA]</scope>
    <source>
        <strain evidence="1 2">KCTC 42575</strain>
    </source>
</reference>
<gene>
    <name evidence="1" type="ORF">QM524_18685</name>
</gene>
<protein>
    <submittedName>
        <fullName evidence="1">Uncharacterized protein</fullName>
    </submittedName>
</protein>
<dbReference type="EMBL" id="JASHIF010000018">
    <property type="protein sequence ID" value="MDI9861252.1"/>
    <property type="molecule type" value="Genomic_DNA"/>
</dbReference>
<dbReference type="RefSeq" id="WP_283345740.1">
    <property type="nucleotide sequence ID" value="NZ_JASHIF010000018.1"/>
</dbReference>
<accession>A0ABT6YCT2</accession>
<name>A0ABT6YCT2_9BACT</name>
<comment type="caution">
    <text evidence="1">The sequence shown here is derived from an EMBL/GenBank/DDBJ whole genome shotgun (WGS) entry which is preliminary data.</text>
</comment>
<proteinExistence type="predicted"/>
<organism evidence="1 2">
    <name type="scientific">Flectobacillus roseus</name>
    <dbReference type="NCBI Taxonomy" id="502259"/>
    <lineage>
        <taxon>Bacteria</taxon>
        <taxon>Pseudomonadati</taxon>
        <taxon>Bacteroidota</taxon>
        <taxon>Cytophagia</taxon>
        <taxon>Cytophagales</taxon>
        <taxon>Flectobacillaceae</taxon>
        <taxon>Flectobacillus</taxon>
    </lineage>
</organism>
<evidence type="ECO:0000313" key="1">
    <source>
        <dbReference type="EMBL" id="MDI9861252.1"/>
    </source>
</evidence>
<sequence>MRALTSIFLLVLLLNSIFSKSIALLIVHDAPQIEQEDVVSERIEVGMPMILPYTFDFHNRVEGRALVEHDGKFYSVVEKIYRNDSLITVLQLNEKATQKIKQIAQEVKSESGQIPASGPIQKALELCKNLLVEYLPSITYPTVSLSISVSYIKLKKTFYYTTSYHFSYYLRLLKPPCF</sequence>
<dbReference type="Proteomes" id="UP001236507">
    <property type="component" value="Unassembled WGS sequence"/>
</dbReference>
<keyword evidence="2" id="KW-1185">Reference proteome</keyword>